<gene>
    <name evidence="15" type="ORF">NEMBOFW57_008003</name>
</gene>
<evidence type="ECO:0000256" key="11">
    <source>
        <dbReference type="ARBA" id="ARBA00047364"/>
    </source>
</evidence>
<evidence type="ECO:0000256" key="9">
    <source>
        <dbReference type="ARBA" id="ARBA00023146"/>
    </source>
</evidence>
<sequence>MKTGIILPRRGQRNVLVTSALPYVNNVPHLGNIIGSVLSADVFARYCRARGLNTLYVGGTDEYGTSTEIRALKEKCTPQELCNRFHAIHSQVYKWFNISFDVFGRTTTRQQTEITQDIFLKLNSRDLLREETTMQLFCNEHHSFLADRLVEGKCPLCNYPDARGDQCDRCGKLLDPLELIQPRCKVDGSTPTTKDTKHVFLALDKLQPEVETLFHNVSAGWPSTAKSITAAWLREGLKKRSITRDIRWGTQVPLTGYENKAIYPWFDACIGYASITAGYTERWEEWWRDPDVQLYQFVGKDNVVFHSVIFPATQIGTGDVWTRLHHLSATDYLMSEGGKFSKGRGVGVFGDSVQQTGVPADVWRFYLLSCRPETGDSEFTWDGLIQANNNILLKNIGNFVSRVLRFLAKHYHSVPEWTGGSGLKSEVNGLLMQYISELDAVKLRAGQLTALRVSQCGNAFLQSNKLDSKLFAGDPARCAAVVGLAVNLVHLLAALLAPYLPDTAAAINSQLHIGPLSIPGRWDADSINPGHEIGAPEHLFRHIDPAKAKEWRQAFGSGQGSSEV</sequence>
<comment type="caution">
    <text evidence="15">The sequence shown here is derived from an EMBL/GenBank/DDBJ whole genome shotgun (WGS) entry which is preliminary data.</text>
</comment>
<evidence type="ECO:0000256" key="3">
    <source>
        <dbReference type="ARBA" id="ARBA00012838"/>
    </source>
</evidence>
<dbReference type="GO" id="GO:0017101">
    <property type="term" value="C:aminoacyl-tRNA synthetase multienzyme complex"/>
    <property type="evidence" value="ECO:0007669"/>
    <property type="project" value="TreeGrafter"/>
</dbReference>
<feature type="domain" description="Methionyl-tRNA synthetase anticodon-binding" evidence="14">
    <location>
        <begin position="423"/>
        <end position="557"/>
    </location>
</feature>
<comment type="catalytic activity">
    <reaction evidence="11">
        <text>tRNA(Met) + L-methionine + ATP = L-methionyl-tRNA(Met) + AMP + diphosphate</text>
        <dbReference type="Rhea" id="RHEA:13481"/>
        <dbReference type="Rhea" id="RHEA-COMP:9667"/>
        <dbReference type="Rhea" id="RHEA-COMP:9698"/>
        <dbReference type="ChEBI" id="CHEBI:30616"/>
        <dbReference type="ChEBI" id="CHEBI:33019"/>
        <dbReference type="ChEBI" id="CHEBI:57844"/>
        <dbReference type="ChEBI" id="CHEBI:78442"/>
        <dbReference type="ChEBI" id="CHEBI:78530"/>
        <dbReference type="ChEBI" id="CHEBI:456215"/>
        <dbReference type="EC" id="6.1.1.10"/>
    </reaction>
</comment>
<dbReference type="InterPro" id="IPR029038">
    <property type="entry name" value="MetRS_Zn"/>
</dbReference>
<evidence type="ECO:0000313" key="15">
    <source>
        <dbReference type="EMBL" id="KAG7285710.1"/>
    </source>
</evidence>
<dbReference type="InterPro" id="IPR033911">
    <property type="entry name" value="MetRS_core"/>
</dbReference>
<dbReference type="InterPro" id="IPR041872">
    <property type="entry name" value="Anticodon_Met"/>
</dbReference>
<name>A0AAD4ER54_9PEZI</name>
<dbReference type="GO" id="GO:0006431">
    <property type="term" value="P:methionyl-tRNA aminoacylation"/>
    <property type="evidence" value="ECO:0007669"/>
    <property type="project" value="InterPro"/>
</dbReference>
<dbReference type="PROSITE" id="PS00178">
    <property type="entry name" value="AA_TRNA_LIGASE_I"/>
    <property type="match status" value="1"/>
</dbReference>
<evidence type="ECO:0000256" key="7">
    <source>
        <dbReference type="ARBA" id="ARBA00022840"/>
    </source>
</evidence>
<dbReference type="Gene3D" id="2.20.28.20">
    <property type="entry name" value="Methionyl-tRNA synthetase, Zn-domain"/>
    <property type="match status" value="1"/>
</dbReference>
<dbReference type="Proteomes" id="UP001197093">
    <property type="component" value="Unassembled WGS sequence"/>
</dbReference>
<proteinExistence type="inferred from homology"/>
<evidence type="ECO:0000256" key="12">
    <source>
        <dbReference type="RuleBase" id="RU363039"/>
    </source>
</evidence>
<dbReference type="PANTHER" id="PTHR45765">
    <property type="entry name" value="METHIONINE--TRNA LIGASE"/>
    <property type="match status" value="1"/>
</dbReference>
<evidence type="ECO:0000256" key="8">
    <source>
        <dbReference type="ARBA" id="ARBA00022917"/>
    </source>
</evidence>
<evidence type="ECO:0000256" key="6">
    <source>
        <dbReference type="ARBA" id="ARBA00022741"/>
    </source>
</evidence>
<evidence type="ECO:0000256" key="1">
    <source>
        <dbReference type="ARBA" id="ARBA00004496"/>
    </source>
</evidence>
<keyword evidence="9 12" id="KW-0030">Aminoacyl-tRNA synthetase</keyword>
<feature type="domain" description="Methionyl/Leucyl tRNA synthetase" evidence="13">
    <location>
        <begin position="15"/>
        <end position="404"/>
    </location>
</feature>
<reference evidence="15" key="1">
    <citation type="submission" date="2023-02" db="EMBL/GenBank/DDBJ databases">
        <authorList>
            <person name="Palmer J.M."/>
        </authorList>
    </citation>
    <scope>NUCLEOTIDE SEQUENCE</scope>
    <source>
        <strain evidence="15">FW57</strain>
    </source>
</reference>
<evidence type="ECO:0000256" key="10">
    <source>
        <dbReference type="ARBA" id="ARBA00030904"/>
    </source>
</evidence>
<dbReference type="PANTHER" id="PTHR45765:SF1">
    <property type="entry name" value="METHIONINE--TRNA LIGASE, CYTOPLASMIC"/>
    <property type="match status" value="1"/>
</dbReference>
<evidence type="ECO:0000259" key="13">
    <source>
        <dbReference type="Pfam" id="PF09334"/>
    </source>
</evidence>
<dbReference type="InterPro" id="IPR014758">
    <property type="entry name" value="Met-tRNA_synth"/>
</dbReference>
<dbReference type="InterPro" id="IPR009080">
    <property type="entry name" value="tRNAsynth_Ia_anticodon-bd"/>
</dbReference>
<dbReference type="PRINTS" id="PR01041">
    <property type="entry name" value="TRNASYNTHMET"/>
</dbReference>
<dbReference type="FunFam" id="2.20.28.20:FF:000001">
    <property type="entry name" value="Methionine--tRNA ligase"/>
    <property type="match status" value="1"/>
</dbReference>
<keyword evidence="16" id="KW-1185">Reference proteome</keyword>
<dbReference type="Pfam" id="PF09334">
    <property type="entry name" value="tRNA-synt_1g"/>
    <property type="match status" value="1"/>
</dbReference>
<organism evidence="15 16">
    <name type="scientific">Staphylotrichum longicolle</name>
    <dbReference type="NCBI Taxonomy" id="669026"/>
    <lineage>
        <taxon>Eukaryota</taxon>
        <taxon>Fungi</taxon>
        <taxon>Dikarya</taxon>
        <taxon>Ascomycota</taxon>
        <taxon>Pezizomycotina</taxon>
        <taxon>Sordariomycetes</taxon>
        <taxon>Sordariomycetidae</taxon>
        <taxon>Sordariales</taxon>
        <taxon>Chaetomiaceae</taxon>
        <taxon>Staphylotrichum</taxon>
    </lineage>
</organism>
<accession>A0AAD4ER54</accession>
<evidence type="ECO:0000256" key="2">
    <source>
        <dbReference type="ARBA" id="ARBA00005594"/>
    </source>
</evidence>
<dbReference type="InterPro" id="IPR015413">
    <property type="entry name" value="Methionyl/Leucyl_tRNA_Synth"/>
</dbReference>
<evidence type="ECO:0000256" key="4">
    <source>
        <dbReference type="ARBA" id="ARBA00022490"/>
    </source>
</evidence>
<evidence type="ECO:0000259" key="14">
    <source>
        <dbReference type="Pfam" id="PF19303"/>
    </source>
</evidence>
<keyword evidence="4" id="KW-0963">Cytoplasm</keyword>
<dbReference type="NCBIfam" id="TIGR00398">
    <property type="entry name" value="metG"/>
    <property type="match status" value="1"/>
</dbReference>
<dbReference type="EC" id="6.1.1.10" evidence="3"/>
<dbReference type="SUPFAM" id="SSF57770">
    <property type="entry name" value="Methionyl-tRNA synthetase (MetRS), Zn-domain"/>
    <property type="match status" value="1"/>
</dbReference>
<dbReference type="Pfam" id="PF19303">
    <property type="entry name" value="Anticodon_3"/>
    <property type="match status" value="1"/>
</dbReference>
<dbReference type="Gene3D" id="1.10.730.10">
    <property type="entry name" value="Isoleucyl-tRNA Synthetase, Domain 1"/>
    <property type="match status" value="1"/>
</dbReference>
<dbReference type="InterPro" id="IPR001412">
    <property type="entry name" value="aa-tRNA-synth_I_CS"/>
</dbReference>
<dbReference type="GO" id="GO:0004825">
    <property type="term" value="F:methionine-tRNA ligase activity"/>
    <property type="evidence" value="ECO:0007669"/>
    <property type="project" value="UniProtKB-EC"/>
</dbReference>
<dbReference type="Gene3D" id="3.40.50.620">
    <property type="entry name" value="HUPs"/>
    <property type="match status" value="1"/>
</dbReference>
<dbReference type="EMBL" id="JAHCVI010000004">
    <property type="protein sequence ID" value="KAG7285710.1"/>
    <property type="molecule type" value="Genomic_DNA"/>
</dbReference>
<dbReference type="GO" id="GO:0005829">
    <property type="term" value="C:cytosol"/>
    <property type="evidence" value="ECO:0007669"/>
    <property type="project" value="TreeGrafter"/>
</dbReference>
<evidence type="ECO:0000313" key="16">
    <source>
        <dbReference type="Proteomes" id="UP001197093"/>
    </source>
</evidence>
<comment type="subcellular location">
    <subcellularLocation>
        <location evidence="1">Cytoplasm</location>
    </subcellularLocation>
</comment>
<keyword evidence="6 12" id="KW-0547">Nucleotide-binding</keyword>
<comment type="similarity">
    <text evidence="2 12">Belongs to the class-I aminoacyl-tRNA synthetase family.</text>
</comment>
<dbReference type="SUPFAM" id="SSF47323">
    <property type="entry name" value="Anticodon-binding domain of a subclass of class I aminoacyl-tRNA synthetases"/>
    <property type="match status" value="1"/>
</dbReference>
<dbReference type="InterPro" id="IPR014729">
    <property type="entry name" value="Rossmann-like_a/b/a_fold"/>
</dbReference>
<protein>
    <recommendedName>
        <fullName evidence="3">methionine--tRNA ligase</fullName>
        <ecNumber evidence="3">6.1.1.10</ecNumber>
    </recommendedName>
    <alternativeName>
        <fullName evidence="10">Methionyl-tRNA synthetase</fullName>
    </alternativeName>
</protein>
<dbReference type="InterPro" id="IPR023458">
    <property type="entry name" value="Met-tRNA_ligase_1"/>
</dbReference>
<dbReference type="SUPFAM" id="SSF52374">
    <property type="entry name" value="Nucleotidylyl transferase"/>
    <property type="match status" value="1"/>
</dbReference>
<dbReference type="CDD" id="cd00814">
    <property type="entry name" value="MetRS_core"/>
    <property type="match status" value="1"/>
</dbReference>
<evidence type="ECO:0000256" key="5">
    <source>
        <dbReference type="ARBA" id="ARBA00022598"/>
    </source>
</evidence>
<keyword evidence="7 12" id="KW-0067">ATP-binding</keyword>
<keyword evidence="5 12" id="KW-0436">Ligase</keyword>
<keyword evidence="8 12" id="KW-0648">Protein biosynthesis</keyword>
<dbReference type="AlphaFoldDB" id="A0AAD4ER54"/>
<dbReference type="GO" id="GO:0005524">
    <property type="term" value="F:ATP binding"/>
    <property type="evidence" value="ECO:0007669"/>
    <property type="project" value="UniProtKB-KW"/>
</dbReference>